<reference evidence="1" key="1">
    <citation type="submission" date="2020-09" db="EMBL/GenBank/DDBJ databases">
        <title>Iningainema tapete sp. nov. (Scytonemataceae, Cyanobacteria) from greenhouses in central Florida (USA) produces two types of nodularin with biosynthetic potential for microcystin-LR and anabaenopeptins.</title>
        <authorList>
            <person name="Berthold D.E."/>
            <person name="Lefler F.W."/>
            <person name="Huang I.-S."/>
            <person name="Abdulla H."/>
            <person name="Zimba P.V."/>
            <person name="Laughinghouse H.D. IV."/>
        </authorList>
    </citation>
    <scope>NUCLEOTIDE SEQUENCE</scope>
    <source>
        <strain evidence="1">BLCCT55</strain>
    </source>
</reference>
<keyword evidence="2" id="KW-1185">Reference proteome</keyword>
<gene>
    <name evidence="1" type="ORF">ICL16_31815</name>
</gene>
<evidence type="ECO:0000313" key="2">
    <source>
        <dbReference type="Proteomes" id="UP000629098"/>
    </source>
</evidence>
<name>A0A8J7C834_9CYAN</name>
<sequence>MKAPVVLFIFNRPDTTEKVFQAIRKAKPAKLLVVADGPRLERQGELERCEAARAIIEQVDWDCEVLKNYSDINLGCHQRIPSGLNWVFNTFEEAIILEDDCLPHPIFFQFCEELLTFYREQEQIMHIAGFNVKPQPGMKESFYVSRIGLCWGWATWRRAWASYDPEMKSWQTYKIKSDLQYFGKQSRNVYKSFEYAATGSVSCWDVKWGFSRAVNQGLSLIPKTNLIQNIGFREDATHTTQDISHITSVPVEGINLPLVKPHSLIPNRELDEEYLELLYQDDAIDNGLPADK</sequence>
<evidence type="ECO:0000313" key="1">
    <source>
        <dbReference type="EMBL" id="MBD2776519.1"/>
    </source>
</evidence>
<accession>A0A8J7C834</accession>
<dbReference type="InterPro" id="IPR029044">
    <property type="entry name" value="Nucleotide-diphossugar_trans"/>
</dbReference>
<dbReference type="Proteomes" id="UP000629098">
    <property type="component" value="Unassembled WGS sequence"/>
</dbReference>
<dbReference type="Gene3D" id="3.90.550.10">
    <property type="entry name" value="Spore Coat Polysaccharide Biosynthesis Protein SpsA, Chain A"/>
    <property type="match status" value="1"/>
</dbReference>
<protein>
    <submittedName>
        <fullName evidence="1">Glycosyltransferase family 2 protein</fullName>
    </submittedName>
</protein>
<dbReference type="RefSeq" id="WP_190835594.1">
    <property type="nucleotide sequence ID" value="NZ_CAWPPI010000097.1"/>
</dbReference>
<comment type="caution">
    <text evidence="1">The sequence shown here is derived from an EMBL/GenBank/DDBJ whole genome shotgun (WGS) entry which is preliminary data.</text>
</comment>
<dbReference type="EMBL" id="JACXAE010000097">
    <property type="protein sequence ID" value="MBD2776519.1"/>
    <property type="molecule type" value="Genomic_DNA"/>
</dbReference>
<organism evidence="1 2">
    <name type="scientific">Iningainema tapete BLCC-T55</name>
    <dbReference type="NCBI Taxonomy" id="2748662"/>
    <lineage>
        <taxon>Bacteria</taxon>
        <taxon>Bacillati</taxon>
        <taxon>Cyanobacteriota</taxon>
        <taxon>Cyanophyceae</taxon>
        <taxon>Nostocales</taxon>
        <taxon>Scytonemataceae</taxon>
        <taxon>Iningainema tapete</taxon>
    </lineage>
</organism>
<dbReference type="SUPFAM" id="SSF53448">
    <property type="entry name" value="Nucleotide-diphospho-sugar transferases"/>
    <property type="match status" value="1"/>
</dbReference>
<proteinExistence type="predicted"/>
<dbReference type="AlphaFoldDB" id="A0A8J7C834"/>